<sequence>MPACSSRVLCSTTIATKPRTSTTILNDTVQPRQAAMLAIGTANPPNSMSQDEYADWYFRVTNSDHLTNLKHKLKKICRKSGIKKRHFHHGDDTFRDHPELAVHGAPSLDARQDILAAAMPELAAAAAARAIAEWGRPASDVTHLVFTTYSGMRMPGADIRLASLLGLRRSVQRTPMYFVGCHAAAAALRVAKDIAENSPGTARVLVVCAELTLMLFQPAQEHRVDTLVNQALLGDGAGAVIVGAGDAMGGERKVFDMVSAAQTVVPGSEDVADGQVRASGMVFRPSPKLPALVRDNVDQLMAERVVPGGPAILDAVEEGLALAPGKMDASRRVLSEYGNMSGASIIFVLDELRRRGDLPPGGLGVMLGVGPGISIETMVLRAAAA</sequence>
<evidence type="ECO:0008006" key="8">
    <source>
        <dbReference type="Google" id="ProtNLM"/>
    </source>
</evidence>
<dbReference type="Pfam" id="PF00195">
    <property type="entry name" value="Chal_sti_synt_N"/>
    <property type="match status" value="1"/>
</dbReference>
<feature type="domain" description="Chalcone/stilbene synthase C-terminal" evidence="5">
    <location>
        <begin position="257"/>
        <end position="382"/>
    </location>
</feature>
<keyword evidence="3" id="KW-0808">Transferase</keyword>
<evidence type="ECO:0000256" key="1">
    <source>
        <dbReference type="ARBA" id="ARBA00005531"/>
    </source>
</evidence>
<dbReference type="AlphaFoldDB" id="A0A0D9XSN3"/>
<dbReference type="Proteomes" id="UP000032180">
    <property type="component" value="Chromosome 11"/>
</dbReference>
<reference evidence="6" key="3">
    <citation type="submission" date="2015-04" db="UniProtKB">
        <authorList>
            <consortium name="EnsemblPlants"/>
        </authorList>
    </citation>
    <scope>IDENTIFICATION</scope>
</reference>
<evidence type="ECO:0000259" key="5">
    <source>
        <dbReference type="Pfam" id="PF02797"/>
    </source>
</evidence>
<dbReference type="Pfam" id="PF02797">
    <property type="entry name" value="Chal_sti_synt_C"/>
    <property type="match status" value="1"/>
</dbReference>
<dbReference type="InterPro" id="IPR001099">
    <property type="entry name" value="Chalcone/stilbene_synt_N"/>
</dbReference>
<dbReference type="InterPro" id="IPR012328">
    <property type="entry name" value="Chalcone/stilbene_synt_C"/>
</dbReference>
<keyword evidence="3" id="KW-0012">Acyltransferase</keyword>
<feature type="active site" description="Acyl-thioester intermediate" evidence="2">
    <location>
        <position position="181"/>
    </location>
</feature>
<evidence type="ECO:0000313" key="6">
    <source>
        <dbReference type="EnsemblPlants" id="LPERR11G12310.1"/>
    </source>
</evidence>
<reference evidence="6 7" key="1">
    <citation type="submission" date="2012-08" db="EMBL/GenBank/DDBJ databases">
        <title>Oryza genome evolution.</title>
        <authorList>
            <person name="Wing R.A."/>
        </authorList>
    </citation>
    <scope>NUCLEOTIDE SEQUENCE</scope>
</reference>
<protein>
    <recommendedName>
        <fullName evidence="8">Chalcone synthase</fullName>
    </recommendedName>
</protein>
<evidence type="ECO:0000256" key="3">
    <source>
        <dbReference type="RuleBase" id="RU003633"/>
    </source>
</evidence>
<proteinExistence type="inferred from homology"/>
<name>A0A0D9XSN3_9ORYZ</name>
<dbReference type="FunFam" id="3.40.47.10:FF:000025">
    <property type="entry name" value="Chalcone synthase 2"/>
    <property type="match status" value="1"/>
</dbReference>
<evidence type="ECO:0000256" key="2">
    <source>
        <dbReference type="PIRSR" id="PIRSR000451-1"/>
    </source>
</evidence>
<dbReference type="HOGENOM" id="CLU_034992_2_0_1"/>
<dbReference type="PANTHER" id="PTHR11877:SF74">
    <property type="entry name" value="TYPE III POLYKETIDE SYNTHASE B"/>
    <property type="match status" value="1"/>
</dbReference>
<accession>A0A0D9XSN3</accession>
<dbReference type="PIRSF" id="PIRSF000451">
    <property type="entry name" value="PKS_III"/>
    <property type="match status" value="1"/>
</dbReference>
<dbReference type="PANTHER" id="PTHR11877">
    <property type="entry name" value="HYDROXYMETHYLGLUTARYL-COA SYNTHASE"/>
    <property type="match status" value="1"/>
</dbReference>
<dbReference type="Gramene" id="LPERR11G12310.1">
    <property type="protein sequence ID" value="LPERR11G12310.1"/>
    <property type="gene ID" value="LPERR11G12310"/>
</dbReference>
<dbReference type="EnsemblPlants" id="LPERR11G12310.1">
    <property type="protein sequence ID" value="LPERR11G12310.1"/>
    <property type="gene ID" value="LPERR11G12310"/>
</dbReference>
<dbReference type="GO" id="GO:0016747">
    <property type="term" value="F:acyltransferase activity, transferring groups other than amino-acyl groups"/>
    <property type="evidence" value="ECO:0007669"/>
    <property type="project" value="InterPro"/>
</dbReference>
<evidence type="ECO:0000313" key="7">
    <source>
        <dbReference type="Proteomes" id="UP000032180"/>
    </source>
</evidence>
<reference evidence="7" key="2">
    <citation type="submission" date="2013-12" db="EMBL/GenBank/DDBJ databases">
        <authorList>
            <person name="Yu Y."/>
            <person name="Lee S."/>
            <person name="de Baynast K."/>
            <person name="Wissotski M."/>
            <person name="Liu L."/>
            <person name="Talag J."/>
            <person name="Goicoechea J."/>
            <person name="Angelova A."/>
            <person name="Jetty R."/>
            <person name="Kudrna D."/>
            <person name="Golser W."/>
            <person name="Rivera L."/>
            <person name="Zhang J."/>
            <person name="Wing R."/>
        </authorList>
    </citation>
    <scope>NUCLEOTIDE SEQUENCE</scope>
</reference>
<dbReference type="InterPro" id="IPR011141">
    <property type="entry name" value="Polyketide_synthase_type-III"/>
</dbReference>
<keyword evidence="7" id="KW-1185">Reference proteome</keyword>
<dbReference type="STRING" id="77586.A0A0D9XSN3"/>
<evidence type="ECO:0000259" key="4">
    <source>
        <dbReference type="Pfam" id="PF00195"/>
    </source>
</evidence>
<dbReference type="CDD" id="cd00831">
    <property type="entry name" value="CHS_like"/>
    <property type="match status" value="1"/>
</dbReference>
<dbReference type="eggNOG" id="ENOG502QRSY">
    <property type="taxonomic scope" value="Eukaryota"/>
</dbReference>
<feature type="domain" description="Chalcone/stilbene synthase N-terminal" evidence="4">
    <location>
        <begin position="33"/>
        <end position="245"/>
    </location>
</feature>
<dbReference type="GO" id="GO:0030639">
    <property type="term" value="P:polyketide biosynthetic process"/>
    <property type="evidence" value="ECO:0007669"/>
    <property type="project" value="TreeGrafter"/>
</dbReference>
<comment type="similarity">
    <text evidence="1 3">Belongs to the thiolase-like superfamily. Chalcone/stilbene synthases family.</text>
</comment>
<organism evidence="6 7">
    <name type="scientific">Leersia perrieri</name>
    <dbReference type="NCBI Taxonomy" id="77586"/>
    <lineage>
        <taxon>Eukaryota</taxon>
        <taxon>Viridiplantae</taxon>
        <taxon>Streptophyta</taxon>
        <taxon>Embryophyta</taxon>
        <taxon>Tracheophyta</taxon>
        <taxon>Spermatophyta</taxon>
        <taxon>Magnoliopsida</taxon>
        <taxon>Liliopsida</taxon>
        <taxon>Poales</taxon>
        <taxon>Poaceae</taxon>
        <taxon>BOP clade</taxon>
        <taxon>Oryzoideae</taxon>
        <taxon>Oryzeae</taxon>
        <taxon>Oryzinae</taxon>
        <taxon>Leersia</taxon>
    </lineage>
</organism>
<dbReference type="InterPro" id="IPR016039">
    <property type="entry name" value="Thiolase-like"/>
</dbReference>
<dbReference type="Gene3D" id="3.40.47.10">
    <property type="match status" value="2"/>
</dbReference>
<dbReference type="SUPFAM" id="SSF53901">
    <property type="entry name" value="Thiolase-like"/>
    <property type="match status" value="2"/>
</dbReference>